<dbReference type="EMBL" id="BEXD01001275">
    <property type="protein sequence ID" value="GBB93294.1"/>
    <property type="molecule type" value="Genomic_DNA"/>
</dbReference>
<sequence>MNKQLFLLLILITLFFTSTITVDAYRKRQNFDTKIHEKKRYHGKRDYANVLPCTPSDVTCVAPATTPLTCTPSGGICDLANPEVCCSQGCALQTDGTFACCQRTGDFFNCNIR</sequence>
<evidence type="ECO:0000313" key="2">
    <source>
        <dbReference type="EMBL" id="GBB93294.1"/>
    </source>
</evidence>
<name>A0A2Z6R6A5_9GLOM</name>
<feature type="signal peptide" evidence="1">
    <location>
        <begin position="1"/>
        <end position="24"/>
    </location>
</feature>
<reference evidence="2 4" key="1">
    <citation type="submission" date="2017-11" db="EMBL/GenBank/DDBJ databases">
        <title>The genome of Rhizophagus clarus HR1 reveals common genetic basis of auxotrophy among arbuscular mycorrhizal fungi.</title>
        <authorList>
            <person name="Kobayashi Y."/>
        </authorList>
    </citation>
    <scope>NUCLEOTIDE SEQUENCE [LARGE SCALE GENOMIC DNA]</scope>
    <source>
        <strain evidence="2 4">HR1</strain>
    </source>
</reference>
<evidence type="ECO:0008006" key="5">
    <source>
        <dbReference type="Google" id="ProtNLM"/>
    </source>
</evidence>
<protein>
    <recommendedName>
        <fullName evidence="5">WAP domain-containing protein</fullName>
    </recommendedName>
</protein>
<dbReference type="OrthoDB" id="2334815at2759"/>
<gene>
    <name evidence="3" type="ORF">RCL2_000511300</name>
    <name evidence="2" type="ORF">RclHR1_21450003</name>
</gene>
<evidence type="ECO:0000313" key="4">
    <source>
        <dbReference type="Proteomes" id="UP000247702"/>
    </source>
</evidence>
<comment type="caution">
    <text evidence="2">The sequence shown here is derived from an EMBL/GenBank/DDBJ whole genome shotgun (WGS) entry which is preliminary data.</text>
</comment>
<organism evidence="2 4">
    <name type="scientific">Rhizophagus clarus</name>
    <dbReference type="NCBI Taxonomy" id="94130"/>
    <lineage>
        <taxon>Eukaryota</taxon>
        <taxon>Fungi</taxon>
        <taxon>Fungi incertae sedis</taxon>
        <taxon>Mucoromycota</taxon>
        <taxon>Glomeromycotina</taxon>
        <taxon>Glomeromycetes</taxon>
        <taxon>Glomerales</taxon>
        <taxon>Glomeraceae</taxon>
        <taxon>Rhizophagus</taxon>
    </lineage>
</organism>
<dbReference type="Proteomes" id="UP000615446">
    <property type="component" value="Unassembled WGS sequence"/>
</dbReference>
<keyword evidence="4" id="KW-1185">Reference proteome</keyword>
<dbReference type="EMBL" id="BLAL01000034">
    <property type="protein sequence ID" value="GES77777.1"/>
    <property type="molecule type" value="Genomic_DNA"/>
</dbReference>
<dbReference type="Proteomes" id="UP000247702">
    <property type="component" value="Unassembled WGS sequence"/>
</dbReference>
<evidence type="ECO:0000256" key="1">
    <source>
        <dbReference type="SAM" id="SignalP"/>
    </source>
</evidence>
<keyword evidence="1" id="KW-0732">Signal</keyword>
<feature type="chain" id="PRO_5033340463" description="WAP domain-containing protein" evidence="1">
    <location>
        <begin position="25"/>
        <end position="113"/>
    </location>
</feature>
<evidence type="ECO:0000313" key="3">
    <source>
        <dbReference type="EMBL" id="GES77777.1"/>
    </source>
</evidence>
<accession>A0A2Z6R6A5</accession>
<reference evidence="3" key="2">
    <citation type="submission" date="2019-10" db="EMBL/GenBank/DDBJ databases">
        <title>Conservation and host-specific expression of non-tandemly repeated heterogenous ribosome RNA gene in arbuscular mycorrhizal fungi.</title>
        <authorList>
            <person name="Maeda T."/>
            <person name="Kobayashi Y."/>
            <person name="Nakagawa T."/>
            <person name="Ezawa T."/>
            <person name="Yamaguchi K."/>
            <person name="Bino T."/>
            <person name="Nishimoto Y."/>
            <person name="Shigenobu S."/>
            <person name="Kawaguchi M."/>
        </authorList>
    </citation>
    <scope>NUCLEOTIDE SEQUENCE</scope>
    <source>
        <strain evidence="3">HR1</strain>
    </source>
</reference>
<proteinExistence type="predicted"/>
<dbReference type="AlphaFoldDB" id="A0A2Z6R6A5"/>